<dbReference type="GO" id="GO:0005886">
    <property type="term" value="C:plasma membrane"/>
    <property type="evidence" value="ECO:0007669"/>
    <property type="project" value="TreeGrafter"/>
</dbReference>
<keyword evidence="7 8" id="KW-0472">Membrane</keyword>
<evidence type="ECO:0000259" key="9">
    <source>
        <dbReference type="PROSITE" id="PS50850"/>
    </source>
</evidence>
<evidence type="ECO:0000256" key="8">
    <source>
        <dbReference type="SAM" id="Phobius"/>
    </source>
</evidence>
<evidence type="ECO:0000256" key="2">
    <source>
        <dbReference type="ARBA" id="ARBA00008335"/>
    </source>
</evidence>
<feature type="transmembrane region" description="Helical" evidence="8">
    <location>
        <begin position="346"/>
        <end position="364"/>
    </location>
</feature>
<dbReference type="GeneID" id="30202860"/>
<evidence type="ECO:0000256" key="3">
    <source>
        <dbReference type="ARBA" id="ARBA00022448"/>
    </source>
</evidence>
<dbReference type="InterPro" id="IPR011701">
    <property type="entry name" value="MFS"/>
</dbReference>
<evidence type="ECO:0000256" key="6">
    <source>
        <dbReference type="ARBA" id="ARBA00023065"/>
    </source>
</evidence>
<dbReference type="OrthoDB" id="4078873at2759"/>
<dbReference type="PANTHER" id="PTHR23501">
    <property type="entry name" value="MAJOR FACILITATOR SUPERFAMILY"/>
    <property type="match status" value="1"/>
</dbReference>
<evidence type="ECO:0000313" key="10">
    <source>
        <dbReference type="EMBL" id="ODQ59862.1"/>
    </source>
</evidence>
<feature type="transmembrane region" description="Helical" evidence="8">
    <location>
        <begin position="431"/>
        <end position="454"/>
    </location>
</feature>
<dbReference type="PROSITE" id="PS50850">
    <property type="entry name" value="MFS"/>
    <property type="match status" value="1"/>
</dbReference>
<accession>A0A1E3P4P5</accession>
<dbReference type="InterPro" id="IPR036259">
    <property type="entry name" value="MFS_trans_sf"/>
</dbReference>
<dbReference type="SUPFAM" id="SSF103473">
    <property type="entry name" value="MFS general substrate transporter"/>
    <property type="match status" value="1"/>
</dbReference>
<name>A0A1E3P4P5_WICAA</name>
<dbReference type="InterPro" id="IPR020846">
    <property type="entry name" value="MFS_dom"/>
</dbReference>
<feature type="transmembrane region" description="Helical" evidence="8">
    <location>
        <begin position="109"/>
        <end position="125"/>
    </location>
</feature>
<evidence type="ECO:0000256" key="1">
    <source>
        <dbReference type="ARBA" id="ARBA00004127"/>
    </source>
</evidence>
<dbReference type="RefSeq" id="XP_019039069.1">
    <property type="nucleotide sequence ID" value="XM_019185614.1"/>
</dbReference>
<evidence type="ECO:0000256" key="4">
    <source>
        <dbReference type="ARBA" id="ARBA00022692"/>
    </source>
</evidence>
<comment type="similarity">
    <text evidence="2">Belongs to the major facilitator superfamily.</text>
</comment>
<keyword evidence="3" id="KW-0813">Transport</keyword>
<dbReference type="STRING" id="683960.A0A1E3P4P5"/>
<keyword evidence="11" id="KW-1185">Reference proteome</keyword>
<evidence type="ECO:0000313" key="11">
    <source>
        <dbReference type="Proteomes" id="UP000094112"/>
    </source>
</evidence>
<feature type="domain" description="Major facilitator superfamily (MFS) profile" evidence="9">
    <location>
        <begin position="45"/>
        <end position="565"/>
    </location>
</feature>
<keyword evidence="4 8" id="KW-0812">Transmembrane</keyword>
<feature type="transmembrane region" description="Helical" evidence="8">
    <location>
        <begin position="542"/>
        <end position="562"/>
    </location>
</feature>
<dbReference type="Gene3D" id="1.20.1250.20">
    <property type="entry name" value="MFS general substrate transporter like domains"/>
    <property type="match status" value="2"/>
</dbReference>
<proteinExistence type="inferred from homology"/>
<comment type="subcellular location">
    <subcellularLocation>
        <location evidence="1">Endomembrane system</location>
        <topology evidence="1">Multi-pass membrane protein</topology>
    </subcellularLocation>
</comment>
<gene>
    <name evidence="10" type="ORF">WICANDRAFT_83896</name>
</gene>
<feature type="transmembrane region" description="Helical" evidence="8">
    <location>
        <begin position="198"/>
        <end position="221"/>
    </location>
</feature>
<reference evidence="10 11" key="1">
    <citation type="journal article" date="2016" name="Proc. Natl. Acad. Sci. U.S.A.">
        <title>Comparative genomics of biotechnologically important yeasts.</title>
        <authorList>
            <person name="Riley R."/>
            <person name="Haridas S."/>
            <person name="Wolfe K.H."/>
            <person name="Lopes M.R."/>
            <person name="Hittinger C.T."/>
            <person name="Goeker M."/>
            <person name="Salamov A.A."/>
            <person name="Wisecaver J.H."/>
            <person name="Long T.M."/>
            <person name="Calvey C.H."/>
            <person name="Aerts A.L."/>
            <person name="Barry K.W."/>
            <person name="Choi C."/>
            <person name="Clum A."/>
            <person name="Coughlan A.Y."/>
            <person name="Deshpande S."/>
            <person name="Douglass A.P."/>
            <person name="Hanson S.J."/>
            <person name="Klenk H.-P."/>
            <person name="LaButti K.M."/>
            <person name="Lapidus A."/>
            <person name="Lindquist E.A."/>
            <person name="Lipzen A.M."/>
            <person name="Meier-Kolthoff J.P."/>
            <person name="Ohm R.A."/>
            <person name="Otillar R.P."/>
            <person name="Pangilinan J.L."/>
            <person name="Peng Y."/>
            <person name="Rokas A."/>
            <person name="Rosa C.A."/>
            <person name="Scheuner C."/>
            <person name="Sibirny A.A."/>
            <person name="Slot J.C."/>
            <person name="Stielow J.B."/>
            <person name="Sun H."/>
            <person name="Kurtzman C.P."/>
            <person name="Blackwell M."/>
            <person name="Grigoriev I.V."/>
            <person name="Jeffries T.W."/>
        </authorList>
    </citation>
    <scope>NUCLEOTIDE SEQUENCE [LARGE SCALE GENOMIC DNA]</scope>
    <source>
        <strain evidence="11">ATCC 58044 / CBS 1984 / NCYC 433 / NRRL Y-366-8</strain>
    </source>
</reference>
<feature type="transmembrane region" description="Helical" evidence="8">
    <location>
        <begin position="301"/>
        <end position="325"/>
    </location>
</feature>
<organism evidence="10 11">
    <name type="scientific">Wickerhamomyces anomalus (strain ATCC 58044 / CBS 1984 / NCYC 433 / NRRL Y-366-8)</name>
    <name type="common">Yeast</name>
    <name type="synonym">Hansenula anomala</name>
    <dbReference type="NCBI Taxonomy" id="683960"/>
    <lineage>
        <taxon>Eukaryota</taxon>
        <taxon>Fungi</taxon>
        <taxon>Dikarya</taxon>
        <taxon>Ascomycota</taxon>
        <taxon>Saccharomycotina</taxon>
        <taxon>Saccharomycetes</taxon>
        <taxon>Phaffomycetales</taxon>
        <taxon>Wickerhamomycetaceae</taxon>
        <taxon>Wickerhamomyces</taxon>
    </lineage>
</organism>
<feature type="transmembrane region" description="Helical" evidence="8">
    <location>
        <begin position="39"/>
        <end position="58"/>
    </location>
</feature>
<dbReference type="Pfam" id="PF07690">
    <property type="entry name" value="MFS_1"/>
    <property type="match status" value="1"/>
</dbReference>
<feature type="transmembrane region" description="Helical" evidence="8">
    <location>
        <begin position="167"/>
        <end position="192"/>
    </location>
</feature>
<keyword evidence="5 8" id="KW-1133">Transmembrane helix</keyword>
<dbReference type="EMBL" id="KV454210">
    <property type="protein sequence ID" value="ODQ59862.1"/>
    <property type="molecule type" value="Genomic_DNA"/>
</dbReference>
<dbReference type="PANTHER" id="PTHR23501:SF58">
    <property type="entry name" value="LOW AFFINITY HEME TRANSPORTER STR3"/>
    <property type="match status" value="1"/>
</dbReference>
<dbReference type="GO" id="GO:0006811">
    <property type="term" value="P:monoatomic ion transport"/>
    <property type="evidence" value="ECO:0007669"/>
    <property type="project" value="UniProtKB-KW"/>
</dbReference>
<feature type="transmembrane region" description="Helical" evidence="8">
    <location>
        <begin position="466"/>
        <end position="490"/>
    </location>
</feature>
<evidence type="ECO:0000256" key="7">
    <source>
        <dbReference type="ARBA" id="ARBA00023136"/>
    </source>
</evidence>
<dbReference type="GO" id="GO:0012505">
    <property type="term" value="C:endomembrane system"/>
    <property type="evidence" value="ECO:0007669"/>
    <property type="project" value="UniProtKB-SubCell"/>
</dbReference>
<feature type="transmembrane region" description="Helical" evidence="8">
    <location>
        <begin position="131"/>
        <end position="155"/>
    </location>
</feature>
<dbReference type="AlphaFoldDB" id="A0A1E3P4P5"/>
<keyword evidence="6" id="KW-0406">Ion transport</keyword>
<feature type="transmembrane region" description="Helical" evidence="8">
    <location>
        <begin position="407"/>
        <end position="425"/>
    </location>
</feature>
<dbReference type="Proteomes" id="UP000094112">
    <property type="component" value="Unassembled WGS sequence"/>
</dbReference>
<dbReference type="FunFam" id="1.20.1250.20:FF:000197">
    <property type="entry name" value="Siderophore iron transporter 1"/>
    <property type="match status" value="1"/>
</dbReference>
<dbReference type="GO" id="GO:0022857">
    <property type="term" value="F:transmembrane transporter activity"/>
    <property type="evidence" value="ECO:0007669"/>
    <property type="project" value="InterPro"/>
</dbReference>
<sequence length="614" mass="68572">MSEKQPVQTNSSIHSMYHSRGVQRIENIKVLMDTSKKGNLFRILLSVSLLICAWVYSLDSSTTYNYGPYATSSFKHHSMLSTLNIATSIMSSVCKPIIAKFADITSRPITYILVLALYVMGYIIVASSSTISAYVIGEVFVAIGGSSIQLLNQIIAADLTPLKYRGLLLGILSSPYLITTWFAGLIVDAILGKGNWRWGYGMFAIIMPVAITPAIVTMLWLDRKAFKLAEENRVAEVVKLEIPKEHKLSSMSLNEWCVFLWQQTLEVDLFGLILMGFGWSLLLLPFSLYENAANQWKNPSLIAMLVVGALLLIIYTVYEFWFAPYPSMPKRVLLNRTFMTAVSIDFFYQCGGMVRLLYFSSYVWVIKNWTNQEWTYFNNTLTMGLCFFGVIVGIVQRVTHRCKYIQVFGLSIQVVSMGITLWARGKHASTAALAWTQILIGIGGACSVVGSQVASQASVPHQDTALVIALLSQWSSIGHAIGSAIAGAIWTGKMPGNLRKNLPDSVSDSDIQNFFASITSIRQYPYDSEIRQGAIKAYSDTAYYLFLPALILTIVPFLTSLFQKNFYLGDNQNAIECKTAEQTKLNAEVEAPKNFIEKIAFFFDEPAKFFKNRS</sequence>
<evidence type="ECO:0000256" key="5">
    <source>
        <dbReference type="ARBA" id="ARBA00022989"/>
    </source>
</evidence>
<feature type="transmembrane region" description="Helical" evidence="8">
    <location>
        <begin position="376"/>
        <end position="395"/>
    </location>
</feature>
<feature type="transmembrane region" description="Helical" evidence="8">
    <location>
        <begin position="269"/>
        <end position="289"/>
    </location>
</feature>
<protein>
    <recommendedName>
        <fullName evidence="9">Major facilitator superfamily (MFS) profile domain-containing protein</fullName>
    </recommendedName>
</protein>